<keyword evidence="7" id="KW-0630">Potassium</keyword>
<keyword evidence="5" id="KW-0067">ATP-binding</keyword>
<keyword evidence="4" id="KW-0547">Nucleotide-binding</keyword>
<dbReference type="GO" id="GO:0005524">
    <property type="term" value="F:ATP binding"/>
    <property type="evidence" value="ECO:0007669"/>
    <property type="project" value="UniProtKB-KW"/>
</dbReference>
<feature type="domain" description="S-adenosylmethionine synthetase central" evidence="9">
    <location>
        <begin position="112"/>
        <end position="225"/>
    </location>
</feature>
<dbReference type="GO" id="GO:0046872">
    <property type="term" value="F:metal ion binding"/>
    <property type="evidence" value="ECO:0007669"/>
    <property type="project" value="UniProtKB-KW"/>
</dbReference>
<name>A0A2W7ILF0_9PROT</name>
<reference evidence="11 12" key="1">
    <citation type="submission" date="2018-06" db="EMBL/GenBank/DDBJ databases">
        <title>Genomic Encyclopedia of Archaeal and Bacterial Type Strains, Phase II (KMG-II): from individual species to whole genera.</title>
        <authorList>
            <person name="Goeker M."/>
        </authorList>
    </citation>
    <scope>NUCLEOTIDE SEQUENCE [LARGE SCALE GENOMIC DNA]</scope>
    <source>
        <strain evidence="11 12">DSM 24525</strain>
    </source>
</reference>
<sequence>MLGEDLFVSESVTPGHPDKLCDAIADAVVDALLARDAAATAEVECAVASGIVFLAARIASRATVDMPAIAREVLAEVGYGEGHGGFDARRCSILTSLTDAAPAPRDEAEPVADEHVNAFGFACDDTPALMPMPIMLAHRVARAFDAARAAGALGALSPDAKAQVAVRYREGRPEAIASVTLVCGGEAAALAALPGRLGKAVLEPAFVGAPLGFDAGCAVLINPGGVRRGGGPETHPGLTGRKPGIDTYGEFSRQPQAALSGKDLGSIDRLGAYAARWAAKNLVAAGLARRCEVHLCYAAGRAAPASLRVRTEGTGVVPDAELAARLAAVADFRPGPLLRRFWAKPVLFRALAAYGHVGREDLDLPWEATDLAAALRG</sequence>
<dbReference type="RefSeq" id="WP_111397859.1">
    <property type="nucleotide sequence ID" value="NZ_QKYU01000008.1"/>
</dbReference>
<evidence type="ECO:0000256" key="1">
    <source>
        <dbReference type="ARBA" id="ARBA00022563"/>
    </source>
</evidence>
<dbReference type="GO" id="GO:0004478">
    <property type="term" value="F:methionine adenosyltransferase activity"/>
    <property type="evidence" value="ECO:0007669"/>
    <property type="project" value="InterPro"/>
</dbReference>
<dbReference type="Proteomes" id="UP000249688">
    <property type="component" value="Unassembled WGS sequence"/>
</dbReference>
<dbReference type="Gene3D" id="3.30.300.10">
    <property type="match status" value="3"/>
</dbReference>
<dbReference type="PANTHER" id="PTHR11964">
    <property type="entry name" value="S-ADENOSYLMETHIONINE SYNTHETASE"/>
    <property type="match status" value="1"/>
</dbReference>
<evidence type="ECO:0000256" key="3">
    <source>
        <dbReference type="ARBA" id="ARBA00022723"/>
    </source>
</evidence>
<evidence type="ECO:0000313" key="11">
    <source>
        <dbReference type="EMBL" id="PZW46837.1"/>
    </source>
</evidence>
<proteinExistence type="predicted"/>
<protein>
    <submittedName>
        <fullName evidence="11">Methionine adenosyltransferase</fullName>
    </submittedName>
</protein>
<dbReference type="InterPro" id="IPR022629">
    <property type="entry name" value="S-AdoMet_synt_central"/>
</dbReference>
<dbReference type="SUPFAM" id="SSF55973">
    <property type="entry name" value="S-adenosylmethionine synthetase"/>
    <property type="match status" value="3"/>
</dbReference>
<comment type="caution">
    <text evidence="11">The sequence shown here is derived from an EMBL/GenBank/DDBJ whole genome shotgun (WGS) entry which is preliminary data.</text>
</comment>
<keyword evidence="3" id="KW-0479">Metal-binding</keyword>
<dbReference type="InterPro" id="IPR022636">
    <property type="entry name" value="S-AdoMet_synthetase_sfam"/>
</dbReference>
<feature type="domain" description="S-adenosylmethionine synthetase N-terminal" evidence="8">
    <location>
        <begin position="6"/>
        <end position="100"/>
    </location>
</feature>
<dbReference type="InterPro" id="IPR022630">
    <property type="entry name" value="S-AdoMet_synt_C"/>
</dbReference>
<keyword evidence="6" id="KW-0460">Magnesium</keyword>
<feature type="domain" description="S-adenosylmethionine synthetase C-terminal" evidence="10">
    <location>
        <begin position="230"/>
        <end position="367"/>
    </location>
</feature>
<dbReference type="PIRSF" id="PIRSF000497">
    <property type="entry name" value="MAT"/>
    <property type="match status" value="1"/>
</dbReference>
<evidence type="ECO:0000256" key="7">
    <source>
        <dbReference type="ARBA" id="ARBA00022958"/>
    </source>
</evidence>
<evidence type="ECO:0000259" key="8">
    <source>
        <dbReference type="Pfam" id="PF00438"/>
    </source>
</evidence>
<evidence type="ECO:0000256" key="2">
    <source>
        <dbReference type="ARBA" id="ARBA00022679"/>
    </source>
</evidence>
<evidence type="ECO:0000256" key="5">
    <source>
        <dbReference type="ARBA" id="ARBA00022840"/>
    </source>
</evidence>
<keyword evidence="1" id="KW-0554">One-carbon metabolism</keyword>
<dbReference type="Pfam" id="PF02772">
    <property type="entry name" value="S-AdoMet_synt_M"/>
    <property type="match status" value="1"/>
</dbReference>
<dbReference type="InterPro" id="IPR002133">
    <property type="entry name" value="S-AdoMet_synthetase"/>
</dbReference>
<dbReference type="InterPro" id="IPR022628">
    <property type="entry name" value="S-AdoMet_synt_N"/>
</dbReference>
<dbReference type="GO" id="GO:0006556">
    <property type="term" value="P:S-adenosylmethionine biosynthetic process"/>
    <property type="evidence" value="ECO:0007669"/>
    <property type="project" value="InterPro"/>
</dbReference>
<dbReference type="Pfam" id="PF02773">
    <property type="entry name" value="S-AdoMet_synt_C"/>
    <property type="match status" value="1"/>
</dbReference>
<keyword evidence="12" id="KW-1185">Reference proteome</keyword>
<evidence type="ECO:0000256" key="6">
    <source>
        <dbReference type="ARBA" id="ARBA00022842"/>
    </source>
</evidence>
<organism evidence="11 12">
    <name type="scientific">Humitalea rosea</name>
    <dbReference type="NCBI Taxonomy" id="990373"/>
    <lineage>
        <taxon>Bacteria</taxon>
        <taxon>Pseudomonadati</taxon>
        <taxon>Pseudomonadota</taxon>
        <taxon>Alphaproteobacteria</taxon>
        <taxon>Acetobacterales</taxon>
        <taxon>Roseomonadaceae</taxon>
        <taxon>Humitalea</taxon>
    </lineage>
</organism>
<evidence type="ECO:0000259" key="10">
    <source>
        <dbReference type="Pfam" id="PF02773"/>
    </source>
</evidence>
<dbReference type="Pfam" id="PF00438">
    <property type="entry name" value="S-AdoMet_synt_N"/>
    <property type="match status" value="1"/>
</dbReference>
<dbReference type="AlphaFoldDB" id="A0A2W7ILF0"/>
<dbReference type="GO" id="GO:0006730">
    <property type="term" value="P:one-carbon metabolic process"/>
    <property type="evidence" value="ECO:0007669"/>
    <property type="project" value="UniProtKB-KW"/>
</dbReference>
<evidence type="ECO:0000256" key="4">
    <source>
        <dbReference type="ARBA" id="ARBA00022741"/>
    </source>
</evidence>
<evidence type="ECO:0000259" key="9">
    <source>
        <dbReference type="Pfam" id="PF02772"/>
    </source>
</evidence>
<accession>A0A2W7ILF0</accession>
<gene>
    <name evidence="11" type="ORF">C8P66_108116</name>
</gene>
<evidence type="ECO:0000313" key="12">
    <source>
        <dbReference type="Proteomes" id="UP000249688"/>
    </source>
</evidence>
<dbReference type="EMBL" id="QKYU01000008">
    <property type="protein sequence ID" value="PZW46837.1"/>
    <property type="molecule type" value="Genomic_DNA"/>
</dbReference>
<keyword evidence="2 11" id="KW-0808">Transferase</keyword>
<dbReference type="OrthoDB" id="9801686at2"/>